<dbReference type="EMBL" id="CP045915">
    <property type="protein sequence ID" value="QGH35120.1"/>
    <property type="molecule type" value="Genomic_DNA"/>
</dbReference>
<gene>
    <name evidence="1" type="ORF">GI584_14175</name>
</gene>
<dbReference type="Proteomes" id="UP000339690">
    <property type="component" value="Chromosome"/>
</dbReference>
<evidence type="ECO:0000313" key="2">
    <source>
        <dbReference type="Proteomes" id="UP000339690"/>
    </source>
</evidence>
<organism evidence="1 2">
    <name type="scientific">Gracilibacillus salitolerans</name>
    <dbReference type="NCBI Taxonomy" id="2663022"/>
    <lineage>
        <taxon>Bacteria</taxon>
        <taxon>Bacillati</taxon>
        <taxon>Bacillota</taxon>
        <taxon>Bacilli</taxon>
        <taxon>Bacillales</taxon>
        <taxon>Bacillaceae</taxon>
        <taxon>Gracilibacillus</taxon>
    </lineage>
</organism>
<proteinExistence type="predicted"/>
<dbReference type="RefSeq" id="WP_153791594.1">
    <property type="nucleotide sequence ID" value="NZ_CP045915.1"/>
</dbReference>
<sequence length="303" mass="35661">MTNHDFRQILKKGIQEPHIYEEFYAIAKEEYFKNVREIIGDNQTNEILFSWMTSDLTLHFAHVHNSNNLAPVIFATIFMGEKCKVYDAIDITNTFLFRRERNVKTKLSYLFGKDLFDFDPDQILENSLHSSEVNTNPISYAAKYVEVEYKSASRDLQIQPIELVDFNELRLHIDQYNFEDMLEKIDIDQFNAEFIECLYAYNHQKFYIAATGLGGVIEHLLHIILEKQESLPPNFSKSPTHKDYIALMKKEPFSVDKRQKQYLDSLFAIRNSVSHYNSGFTSKSFCDYLLQGVRNIFDNYYEL</sequence>
<name>A0A5Q2TMN3_9BACI</name>
<evidence type="ECO:0000313" key="1">
    <source>
        <dbReference type="EMBL" id="QGH35120.1"/>
    </source>
</evidence>
<reference evidence="1 2" key="1">
    <citation type="submission" date="2019-11" db="EMBL/GenBank/DDBJ databases">
        <title>Gracilibacillus salitolerans sp. nov., a moderate halophile isolated from a saline soil in northwest China.</title>
        <authorList>
            <person name="Gan L."/>
        </authorList>
    </citation>
    <scope>NUCLEOTIDE SEQUENCE [LARGE SCALE GENOMIC DNA]</scope>
    <source>
        <strain evidence="1 2">SCU50</strain>
    </source>
</reference>
<dbReference type="AlphaFoldDB" id="A0A5Q2TMN3"/>
<keyword evidence="2" id="KW-1185">Reference proteome</keyword>
<dbReference type="KEGG" id="grc:GI584_14175"/>
<protein>
    <submittedName>
        <fullName evidence="1">Uncharacterized protein</fullName>
    </submittedName>
</protein>
<accession>A0A5Q2TMN3</accession>